<evidence type="ECO:0000256" key="9">
    <source>
        <dbReference type="ARBA" id="ARBA00023118"/>
    </source>
</evidence>
<dbReference type="GO" id="GO:0004519">
    <property type="term" value="F:endonuclease activity"/>
    <property type="evidence" value="ECO:0007669"/>
    <property type="project" value="UniProtKB-UniRule"/>
</dbReference>
<keyword evidence="3 14" id="KW-0255">Endonuclease</keyword>
<evidence type="ECO:0000256" key="2">
    <source>
        <dbReference type="ARBA" id="ARBA00022723"/>
    </source>
</evidence>
<dbReference type="GO" id="GO:0051536">
    <property type="term" value="F:iron-sulfur cluster binding"/>
    <property type="evidence" value="ECO:0007669"/>
    <property type="project" value="UniProtKB-KW"/>
</dbReference>
<evidence type="ECO:0000313" key="16">
    <source>
        <dbReference type="EMBL" id="TVS78331.1"/>
    </source>
</evidence>
<protein>
    <recommendedName>
        <fullName evidence="14">CRISPR-associated endonuclease Cas1</fullName>
        <ecNumber evidence="14">3.1.-.-</ecNumber>
    </recommendedName>
</protein>
<keyword evidence="17" id="KW-1185">Reference proteome</keyword>
<keyword evidence="6 14" id="KW-0460">Magnesium</keyword>
<dbReference type="EMBL" id="VMQU01000174">
    <property type="protein sequence ID" value="TVS78331.1"/>
    <property type="molecule type" value="Genomic_DNA"/>
</dbReference>
<dbReference type="GO" id="GO:0051607">
    <property type="term" value="P:defense response to virus"/>
    <property type="evidence" value="ECO:0007669"/>
    <property type="project" value="UniProtKB-UniRule"/>
</dbReference>
<dbReference type="Pfam" id="PF01930">
    <property type="entry name" value="Cas_Cas4"/>
    <property type="match status" value="1"/>
</dbReference>
<sequence>MNDVDPLPISLVAHHVFCPRRAWLEAAGEETDTYQMSVGELAHRATDDPTRSRGDRHRSVDIAHRAWGITGRADTVESHDGSLRVVEYKATPVRRKAEPTAPMRIQLALQSASLQEMGHAVTEHAVYFTTHHKYVPVVLSDADFDAARVEVIKTRETLQSATAPEPLHDDPRCMNCSHVSICLPDERAQMPVTRRIHVADPDSQIVHLATFGSRAFTRGGRLRISARGEELASFPLERVSGLVVHGNVDLSSALIRELLWRGLTIVWCSGAGRVVGWSHTANTPNGLERVRQHGASAEGRLALAREFVGAKIANQATLLRRNGDAPETVSHLRAMQRNALNAETLDALYGFEGEAAARYFASFATMLRDRQRAAFMARWRGRAGRGAFDPLNVALNFVYGVLVAETIRAVAACGLDPHAGFLHSSNRNKPALALDLMEEFRAPLGDAVVLTAINNYEITESDFSSALGSCRLRDKGRKALLSAYERRLATEFAHPVFKYKITWRRAIEVQARMVLGYIDGSQAKYTGVTTR</sequence>
<dbReference type="Proteomes" id="UP000320513">
    <property type="component" value="Unassembled WGS sequence"/>
</dbReference>
<keyword evidence="5" id="KW-0269">Exonuclease</keyword>
<evidence type="ECO:0000259" key="15">
    <source>
        <dbReference type="Pfam" id="PF01930"/>
    </source>
</evidence>
<dbReference type="InterPro" id="IPR050646">
    <property type="entry name" value="Cas1"/>
</dbReference>
<dbReference type="Gene3D" id="1.20.120.920">
    <property type="entry name" value="CRISPR-associated endonuclease Cas1, C-terminal domain"/>
    <property type="match status" value="1"/>
</dbReference>
<dbReference type="InterPro" id="IPR011604">
    <property type="entry name" value="PDDEXK-like_dom_sf"/>
</dbReference>
<evidence type="ECO:0000256" key="11">
    <source>
        <dbReference type="ARBA" id="ARBA00023211"/>
    </source>
</evidence>
<feature type="binding site" evidence="14">
    <location>
        <position position="423"/>
    </location>
    <ligand>
        <name>Mn(2+)</name>
        <dbReference type="ChEBI" id="CHEBI:29035"/>
    </ligand>
</feature>
<comment type="similarity">
    <text evidence="14">Belongs to the CRISPR-associated endonuclease Cas1 family.</text>
</comment>
<evidence type="ECO:0000256" key="3">
    <source>
        <dbReference type="ARBA" id="ARBA00022759"/>
    </source>
</evidence>
<comment type="subunit">
    <text evidence="13 14">Homodimer, forms a heterotetramer with a Cas2 homodimer.</text>
</comment>
<accession>A0A557WYL6</accession>
<dbReference type="NCBIfam" id="TIGR00372">
    <property type="entry name" value="cas4"/>
    <property type="match status" value="1"/>
</dbReference>
<feature type="binding site" evidence="14">
    <location>
        <position position="352"/>
    </location>
    <ligand>
        <name>Mn(2+)</name>
        <dbReference type="ChEBI" id="CHEBI:29035"/>
    </ligand>
</feature>
<keyword evidence="10 14" id="KW-0238">DNA-binding</keyword>
<dbReference type="CDD" id="cd09634">
    <property type="entry name" value="Cas1_I-II-III"/>
    <property type="match status" value="1"/>
</dbReference>
<proteinExistence type="inferred from homology"/>
<dbReference type="InterPro" id="IPR022765">
    <property type="entry name" value="Dna2/Cas4_DUF83"/>
</dbReference>
<dbReference type="GO" id="GO:0004527">
    <property type="term" value="F:exonuclease activity"/>
    <property type="evidence" value="ECO:0007669"/>
    <property type="project" value="UniProtKB-KW"/>
</dbReference>
<dbReference type="Pfam" id="PF01867">
    <property type="entry name" value="Cas_Cas1"/>
    <property type="match status" value="1"/>
</dbReference>
<dbReference type="OrthoDB" id="1550386at2"/>
<evidence type="ECO:0000256" key="12">
    <source>
        <dbReference type="ARBA" id="ARBA00033996"/>
    </source>
</evidence>
<dbReference type="InterPro" id="IPR042211">
    <property type="entry name" value="CRISPR-assoc_Cas1_N"/>
</dbReference>
<dbReference type="HAMAP" id="MF_01470">
    <property type="entry name" value="Cas1"/>
    <property type="match status" value="1"/>
</dbReference>
<keyword evidence="1 14" id="KW-0540">Nuclease</keyword>
<evidence type="ECO:0000313" key="17">
    <source>
        <dbReference type="Proteomes" id="UP000320513"/>
    </source>
</evidence>
<dbReference type="InterPro" id="IPR042206">
    <property type="entry name" value="CRISPR-assoc_Cas1_C"/>
</dbReference>
<evidence type="ECO:0000256" key="6">
    <source>
        <dbReference type="ARBA" id="ARBA00022842"/>
    </source>
</evidence>
<organism evidence="16 17">
    <name type="scientific">Mycobacterium helveticum</name>
    <dbReference type="NCBI Taxonomy" id="2592811"/>
    <lineage>
        <taxon>Bacteria</taxon>
        <taxon>Bacillati</taxon>
        <taxon>Actinomycetota</taxon>
        <taxon>Actinomycetes</taxon>
        <taxon>Mycobacteriales</taxon>
        <taxon>Mycobacteriaceae</taxon>
        <taxon>Mycobacterium</taxon>
    </lineage>
</organism>
<evidence type="ECO:0000256" key="14">
    <source>
        <dbReference type="HAMAP-Rule" id="MF_01470"/>
    </source>
</evidence>
<dbReference type="GO" id="GO:0046872">
    <property type="term" value="F:metal ion binding"/>
    <property type="evidence" value="ECO:0007669"/>
    <property type="project" value="UniProtKB-UniRule"/>
</dbReference>
<evidence type="ECO:0000256" key="5">
    <source>
        <dbReference type="ARBA" id="ARBA00022839"/>
    </source>
</evidence>
<dbReference type="PANTHER" id="PTHR34353:SF2">
    <property type="entry name" value="CRISPR-ASSOCIATED ENDONUCLEASE CAS1 1"/>
    <property type="match status" value="1"/>
</dbReference>
<evidence type="ECO:0000256" key="4">
    <source>
        <dbReference type="ARBA" id="ARBA00022801"/>
    </source>
</evidence>
<dbReference type="GO" id="GO:0003677">
    <property type="term" value="F:DNA binding"/>
    <property type="evidence" value="ECO:0007669"/>
    <property type="project" value="UniProtKB-KW"/>
</dbReference>
<dbReference type="GO" id="GO:0043571">
    <property type="term" value="P:maintenance of CRISPR repeat elements"/>
    <property type="evidence" value="ECO:0007669"/>
    <property type="project" value="UniProtKB-UniRule"/>
</dbReference>
<evidence type="ECO:0000256" key="8">
    <source>
        <dbReference type="ARBA" id="ARBA00023014"/>
    </source>
</evidence>
<evidence type="ECO:0000256" key="1">
    <source>
        <dbReference type="ARBA" id="ARBA00022722"/>
    </source>
</evidence>
<comment type="cofactor">
    <cofactor evidence="14">
        <name>Mg(2+)</name>
        <dbReference type="ChEBI" id="CHEBI:18420"/>
    </cofactor>
    <cofactor evidence="14">
        <name>Mn(2+)</name>
        <dbReference type="ChEBI" id="CHEBI:29035"/>
    </cofactor>
</comment>
<keyword evidence="2 14" id="KW-0479">Metal-binding</keyword>
<dbReference type="InterPro" id="IPR013343">
    <property type="entry name" value="CRISPR-assoc_prot_Cas4"/>
</dbReference>
<keyword evidence="7" id="KW-0408">Iron</keyword>
<feature type="domain" description="DUF83" evidence="15">
    <location>
        <begin position="10"/>
        <end position="183"/>
    </location>
</feature>
<comment type="function">
    <text evidence="14">CRISPR (clustered regularly interspaced short palindromic repeat), is an adaptive immune system that provides protection against mobile genetic elements (viruses, transposable elements and conjugative plasmids). CRISPR clusters contain spacers, sequences complementary to antecedent mobile elements, and target invading nucleic acids. CRISPR clusters are transcribed and processed into CRISPR RNA (crRNA). Acts as a dsDNA endonuclease. Involved in the integration of spacer DNA into the CRISPR cassette.</text>
</comment>
<keyword evidence="11 14" id="KW-0464">Manganese</keyword>
<dbReference type="Gene3D" id="3.100.10.20">
    <property type="entry name" value="CRISPR-associated endonuclease Cas1, N-terminal domain"/>
    <property type="match status" value="1"/>
</dbReference>
<dbReference type="EC" id="3.1.-.-" evidence="14"/>
<dbReference type="InterPro" id="IPR002729">
    <property type="entry name" value="CRISPR-assoc_Cas1"/>
</dbReference>
<dbReference type="AlphaFoldDB" id="A0A557WYL6"/>
<keyword evidence="8" id="KW-0411">Iron-sulfur</keyword>
<keyword evidence="4 14" id="KW-0378">Hydrolase</keyword>
<reference evidence="16 17" key="1">
    <citation type="submission" date="2019-07" db="EMBL/GenBank/DDBJ databases">
        <title>New Mycobacterium species.</title>
        <authorList>
            <person name="Tortoli E."/>
            <person name="Ghielmetti G."/>
            <person name="Friedel U."/>
            <person name="Trovato A."/>
        </authorList>
    </citation>
    <scope>NUCLEOTIDE SEQUENCE [LARGE SCALE GENOMIC DNA]</scope>
    <source>
        <strain evidence="16 17">16-83</strain>
    </source>
</reference>
<dbReference type="PANTHER" id="PTHR34353">
    <property type="entry name" value="CRISPR-ASSOCIATED ENDONUCLEASE CAS1 1"/>
    <property type="match status" value="1"/>
</dbReference>
<feature type="binding site" evidence="14">
    <location>
        <position position="438"/>
    </location>
    <ligand>
        <name>Mn(2+)</name>
        <dbReference type="ChEBI" id="CHEBI:29035"/>
    </ligand>
</feature>
<name>A0A557WYL6_9MYCO</name>
<dbReference type="NCBIfam" id="TIGR00287">
    <property type="entry name" value="cas1"/>
    <property type="match status" value="1"/>
</dbReference>
<evidence type="ECO:0000256" key="7">
    <source>
        <dbReference type="ARBA" id="ARBA00023004"/>
    </source>
</evidence>
<gene>
    <name evidence="14 16" type="primary">cas1</name>
    <name evidence="16" type="ORF">FPZ47_25090</name>
</gene>
<dbReference type="Gene3D" id="3.90.320.10">
    <property type="match status" value="1"/>
</dbReference>
<comment type="caution">
    <text evidence="16">The sequence shown here is derived from an EMBL/GenBank/DDBJ whole genome shotgun (WGS) entry which is preliminary data.</text>
</comment>
<keyword evidence="9 14" id="KW-0051">Antiviral defense</keyword>
<comment type="catalytic activity">
    <reaction evidence="12">
        <text>exonucleolytic cleavage in the 5'- to 3'-direction to yield nucleoside 3'-phosphates.</text>
        <dbReference type="EC" id="3.1.12.1"/>
    </reaction>
</comment>
<evidence type="ECO:0000256" key="13">
    <source>
        <dbReference type="ARBA" id="ARBA00038592"/>
    </source>
</evidence>
<evidence type="ECO:0000256" key="10">
    <source>
        <dbReference type="ARBA" id="ARBA00023125"/>
    </source>
</evidence>
<dbReference type="RefSeq" id="WP_144956572.1">
    <property type="nucleotide sequence ID" value="NZ_VMQU01000174.1"/>
</dbReference>